<dbReference type="Proteomes" id="UP000095282">
    <property type="component" value="Unplaced"/>
</dbReference>
<reference evidence="2" key="1">
    <citation type="submission" date="2016-11" db="UniProtKB">
        <authorList>
            <consortium name="WormBaseParasite"/>
        </authorList>
    </citation>
    <scope>IDENTIFICATION</scope>
</reference>
<name>A0A1I7T4N0_9PELO</name>
<organism evidence="1 2">
    <name type="scientific">Caenorhabditis tropicalis</name>
    <dbReference type="NCBI Taxonomy" id="1561998"/>
    <lineage>
        <taxon>Eukaryota</taxon>
        <taxon>Metazoa</taxon>
        <taxon>Ecdysozoa</taxon>
        <taxon>Nematoda</taxon>
        <taxon>Chromadorea</taxon>
        <taxon>Rhabditida</taxon>
        <taxon>Rhabditina</taxon>
        <taxon>Rhabditomorpha</taxon>
        <taxon>Rhabditoidea</taxon>
        <taxon>Rhabditidae</taxon>
        <taxon>Peloderinae</taxon>
        <taxon>Caenorhabditis</taxon>
    </lineage>
</organism>
<evidence type="ECO:0000313" key="1">
    <source>
        <dbReference type="Proteomes" id="UP000095282"/>
    </source>
</evidence>
<sequence length="110" mass="12605">MEIFKPKYRSLVKKRELLLECRGFEVTGFEVTGFGMTGFEVKHSFEMTGFEMVRFRSVAEPRTPGFFIIHVVSGGRGGEQVGSARIYYDLRGSIRRAMEAERRSNASRDE</sequence>
<protein>
    <submittedName>
        <fullName evidence="2">PilZ domain-containing protein</fullName>
    </submittedName>
</protein>
<keyword evidence="1" id="KW-1185">Reference proteome</keyword>
<proteinExistence type="predicted"/>
<evidence type="ECO:0000313" key="2">
    <source>
        <dbReference type="WBParaSite" id="Csp11.Scaffold503.g2359.t1"/>
    </source>
</evidence>
<dbReference type="WBParaSite" id="Csp11.Scaffold503.g2359.t1">
    <property type="protein sequence ID" value="Csp11.Scaffold503.g2359.t1"/>
    <property type="gene ID" value="Csp11.Scaffold503.g2359"/>
</dbReference>
<dbReference type="AlphaFoldDB" id="A0A1I7T4N0"/>
<accession>A0A1I7T4N0</accession>